<reference evidence="2 3" key="1">
    <citation type="submission" date="2019-07" db="EMBL/GenBank/DDBJ databases">
        <authorList>
            <person name="Kim J."/>
        </authorList>
    </citation>
    <scope>NUCLEOTIDE SEQUENCE [LARGE SCALE GENOMIC DNA]</scope>
    <source>
        <strain evidence="2 3">JC52</strain>
    </source>
</reference>
<dbReference type="RefSeq" id="WP_144844288.1">
    <property type="nucleotide sequence ID" value="NZ_VNJI01000005.1"/>
</dbReference>
<feature type="transmembrane region" description="Helical" evidence="1">
    <location>
        <begin position="100"/>
        <end position="119"/>
    </location>
</feature>
<gene>
    <name evidence="2" type="ORF">FPZ49_05340</name>
</gene>
<accession>A0A559KFK9</accession>
<feature type="transmembrane region" description="Helical" evidence="1">
    <location>
        <begin position="60"/>
        <end position="79"/>
    </location>
</feature>
<dbReference type="OrthoDB" id="2611876at2"/>
<feature type="transmembrane region" description="Helical" evidence="1">
    <location>
        <begin position="144"/>
        <end position="166"/>
    </location>
</feature>
<sequence>MHQPQSLIYIVVGIFILYRVFLRVRRTIGWQQLNPGKMQAMAVIFSIVGLIFLVEGGVSPINLISDALGIAAGGALAYYGAMMTQLEQRGDGRWYYRPNVWIGSLVTVLFLGRLGYRFYTMYTMSQSGHSMAGGFNSFTGTASVSWTTGLMLIMFAYYVGYNLLLLRKKKHQPSSSVGIR</sequence>
<dbReference type="EMBL" id="VNJI01000005">
    <property type="protein sequence ID" value="TVY10906.1"/>
    <property type="molecule type" value="Genomic_DNA"/>
</dbReference>
<evidence type="ECO:0000313" key="3">
    <source>
        <dbReference type="Proteomes" id="UP000317036"/>
    </source>
</evidence>
<feature type="transmembrane region" description="Helical" evidence="1">
    <location>
        <begin position="6"/>
        <end position="24"/>
    </location>
</feature>
<evidence type="ECO:0000313" key="2">
    <source>
        <dbReference type="EMBL" id="TVY10906.1"/>
    </source>
</evidence>
<keyword evidence="1" id="KW-0472">Membrane</keyword>
<dbReference type="Proteomes" id="UP000317036">
    <property type="component" value="Unassembled WGS sequence"/>
</dbReference>
<organism evidence="2 3">
    <name type="scientific">Paenibacillus cremeus</name>
    <dbReference type="NCBI Taxonomy" id="2163881"/>
    <lineage>
        <taxon>Bacteria</taxon>
        <taxon>Bacillati</taxon>
        <taxon>Bacillota</taxon>
        <taxon>Bacilli</taxon>
        <taxon>Bacillales</taxon>
        <taxon>Paenibacillaceae</taxon>
        <taxon>Paenibacillus</taxon>
    </lineage>
</organism>
<keyword evidence="3" id="KW-1185">Reference proteome</keyword>
<name>A0A559KFK9_9BACL</name>
<dbReference type="Pfam" id="PF07301">
    <property type="entry name" value="DUF1453"/>
    <property type="match status" value="1"/>
</dbReference>
<dbReference type="AlphaFoldDB" id="A0A559KFK9"/>
<evidence type="ECO:0008006" key="4">
    <source>
        <dbReference type="Google" id="ProtNLM"/>
    </source>
</evidence>
<dbReference type="InterPro" id="IPR058247">
    <property type="entry name" value="DUF1453"/>
</dbReference>
<evidence type="ECO:0000256" key="1">
    <source>
        <dbReference type="SAM" id="Phobius"/>
    </source>
</evidence>
<feature type="transmembrane region" description="Helical" evidence="1">
    <location>
        <begin position="36"/>
        <end position="54"/>
    </location>
</feature>
<proteinExistence type="predicted"/>
<protein>
    <recommendedName>
        <fullName evidence="4">DUF1453 domain-containing protein</fullName>
    </recommendedName>
</protein>
<keyword evidence="1" id="KW-0812">Transmembrane</keyword>
<comment type="caution">
    <text evidence="2">The sequence shown here is derived from an EMBL/GenBank/DDBJ whole genome shotgun (WGS) entry which is preliminary data.</text>
</comment>
<keyword evidence="1" id="KW-1133">Transmembrane helix</keyword>